<dbReference type="PROSITE" id="PS50011">
    <property type="entry name" value="PROTEIN_KINASE_DOM"/>
    <property type="match status" value="1"/>
</dbReference>
<dbReference type="InterPro" id="IPR000719">
    <property type="entry name" value="Prot_kinase_dom"/>
</dbReference>
<dbReference type="GO" id="GO:0004674">
    <property type="term" value="F:protein serine/threonine kinase activity"/>
    <property type="evidence" value="ECO:0007669"/>
    <property type="project" value="TreeGrafter"/>
</dbReference>
<name>A0A9Q0N4D1_9DIPT</name>
<feature type="compositionally biased region" description="Polar residues" evidence="4">
    <location>
        <begin position="391"/>
        <end position="407"/>
    </location>
</feature>
<protein>
    <submittedName>
        <fullName evidence="6">Serine/threonine-protein kinase meng-po</fullName>
    </submittedName>
</protein>
<evidence type="ECO:0000256" key="4">
    <source>
        <dbReference type="SAM" id="MobiDB-lite"/>
    </source>
</evidence>
<evidence type="ECO:0000256" key="2">
    <source>
        <dbReference type="ARBA" id="ARBA00022840"/>
    </source>
</evidence>
<dbReference type="AlphaFoldDB" id="A0A9Q0N4D1"/>
<keyword evidence="7" id="KW-1185">Reference proteome</keyword>
<comment type="caution">
    <text evidence="6">The sequence shown here is derived from an EMBL/GenBank/DDBJ whole genome shotgun (WGS) entry which is preliminary data.</text>
</comment>
<evidence type="ECO:0000313" key="7">
    <source>
        <dbReference type="Proteomes" id="UP001151699"/>
    </source>
</evidence>
<dbReference type="InterPro" id="IPR011009">
    <property type="entry name" value="Kinase-like_dom_sf"/>
</dbReference>
<keyword evidence="2 3" id="KW-0067">ATP-binding</keyword>
<dbReference type="PROSITE" id="PS00107">
    <property type="entry name" value="PROTEIN_KINASE_ATP"/>
    <property type="match status" value="1"/>
</dbReference>
<feature type="compositionally biased region" description="Polar residues" evidence="4">
    <location>
        <begin position="561"/>
        <end position="570"/>
    </location>
</feature>
<dbReference type="InterPro" id="IPR008271">
    <property type="entry name" value="Ser/Thr_kinase_AS"/>
</dbReference>
<feature type="region of interest" description="Disordered" evidence="4">
    <location>
        <begin position="359"/>
        <end position="503"/>
    </location>
</feature>
<dbReference type="Pfam" id="PF00069">
    <property type="entry name" value="Pkinase"/>
    <property type="match status" value="1"/>
</dbReference>
<dbReference type="EMBL" id="WJQU01000002">
    <property type="protein sequence ID" value="KAJ6643327.1"/>
    <property type="molecule type" value="Genomic_DNA"/>
</dbReference>
<feature type="compositionally biased region" description="Low complexity" evidence="4">
    <location>
        <begin position="372"/>
        <end position="383"/>
    </location>
</feature>
<dbReference type="PROSITE" id="PS00108">
    <property type="entry name" value="PROTEIN_KINASE_ST"/>
    <property type="match status" value="1"/>
</dbReference>
<keyword evidence="6" id="KW-0808">Transferase</keyword>
<dbReference type="SMART" id="SM00220">
    <property type="entry name" value="S_TKc"/>
    <property type="match status" value="1"/>
</dbReference>
<reference evidence="6" key="1">
    <citation type="submission" date="2022-07" db="EMBL/GenBank/DDBJ databases">
        <authorList>
            <person name="Trinca V."/>
            <person name="Uliana J.V.C."/>
            <person name="Torres T.T."/>
            <person name="Ward R.J."/>
            <person name="Monesi N."/>
        </authorList>
    </citation>
    <scope>NUCLEOTIDE SEQUENCE</scope>
    <source>
        <strain evidence="6">HSMRA1968</strain>
        <tissue evidence="6">Whole embryos</tissue>
    </source>
</reference>
<evidence type="ECO:0000313" key="6">
    <source>
        <dbReference type="EMBL" id="KAJ6643327.1"/>
    </source>
</evidence>
<feature type="region of interest" description="Disordered" evidence="4">
    <location>
        <begin position="537"/>
        <end position="571"/>
    </location>
</feature>
<evidence type="ECO:0000256" key="1">
    <source>
        <dbReference type="ARBA" id="ARBA00022741"/>
    </source>
</evidence>
<sequence length="584" mass="66222">MGPSKRPVGNINRIREFELEKVILADEFDILQIVGEGWFGKILLVEHRATDTEMVLKALPKPYVSLRDFYREFHYGLHLGVHKNIVTTYDVAFETAGFYVFTQEYASLGDLTSNVMDSGIGELHTKRVAKQIASALDFIHSKELVHRDIKLDNVLVFRSDFSRVKLCDFGETRRTNTLVQRRNEWLPYSPPEVLIVNTDESYKTNQIHDIWQFGIVIFVCLTGCLPWQKAALDDPRYNRYLQWHGSSIVNPIKRTPKLFKLISAKACRMFRKYLEPNLSRRATSFVDLSKFLDDKWLAKRAEKDIIVAAEPDELCASMYSFHSSPEEKNKLLSTLAQHGIETTVDRSAKKQRIRDWIQSSVITEEEEEDDSGTTTPSSTHSRTPIAGHVSSLRSSSEQTHKVTSTKDASNKHINPRTGNIEQGPSRMGFDSSQNLQFKEQSPVEHTSKSAYVPSRAENQTNHSFKSKRNNVTNGRSNASPSRAMSEPSGSTQHLTYQPNDETFTVNPIMDSAYGSMDGNSKIRSPVLIRRFSNKVEKHNFSSESNSHSFDSEDGASDERASPSSVKTTPVSMKDTAYDYVRVTK</sequence>
<gene>
    <name evidence="6" type="primary">meng_0</name>
    <name evidence="6" type="ORF">Bhyg_08287</name>
</gene>
<proteinExistence type="predicted"/>
<dbReference type="Proteomes" id="UP001151699">
    <property type="component" value="Chromosome B"/>
</dbReference>
<dbReference type="PANTHER" id="PTHR24359:SF1">
    <property type="entry name" value="INHIBITOR OF NUCLEAR FACTOR KAPPA-B KINASE EPSILON SUBUNIT HOMOLOG 1-RELATED"/>
    <property type="match status" value="1"/>
</dbReference>
<evidence type="ECO:0000259" key="5">
    <source>
        <dbReference type="PROSITE" id="PS50011"/>
    </source>
</evidence>
<evidence type="ECO:0000256" key="3">
    <source>
        <dbReference type="PROSITE-ProRule" id="PRU10141"/>
    </source>
</evidence>
<keyword evidence="1 3" id="KW-0547">Nucleotide-binding</keyword>
<feature type="compositionally biased region" description="Polar residues" evidence="4">
    <location>
        <begin position="456"/>
        <end position="503"/>
    </location>
</feature>
<feature type="domain" description="Protein kinase" evidence="5">
    <location>
        <begin position="28"/>
        <end position="297"/>
    </location>
</feature>
<dbReference type="FunFam" id="1.10.510.10:FF:000500">
    <property type="entry name" value="serine/threonine-protein kinase SBK1"/>
    <property type="match status" value="1"/>
</dbReference>
<dbReference type="SUPFAM" id="SSF56112">
    <property type="entry name" value="Protein kinase-like (PK-like)"/>
    <property type="match status" value="1"/>
</dbReference>
<dbReference type="OrthoDB" id="6513151at2759"/>
<organism evidence="6 7">
    <name type="scientific">Pseudolycoriella hygida</name>
    <dbReference type="NCBI Taxonomy" id="35572"/>
    <lineage>
        <taxon>Eukaryota</taxon>
        <taxon>Metazoa</taxon>
        <taxon>Ecdysozoa</taxon>
        <taxon>Arthropoda</taxon>
        <taxon>Hexapoda</taxon>
        <taxon>Insecta</taxon>
        <taxon>Pterygota</taxon>
        <taxon>Neoptera</taxon>
        <taxon>Endopterygota</taxon>
        <taxon>Diptera</taxon>
        <taxon>Nematocera</taxon>
        <taxon>Sciaroidea</taxon>
        <taxon>Sciaridae</taxon>
        <taxon>Pseudolycoriella</taxon>
    </lineage>
</organism>
<keyword evidence="6" id="KW-0418">Kinase</keyword>
<feature type="binding site" evidence="3">
    <location>
        <position position="57"/>
    </location>
    <ligand>
        <name>ATP</name>
        <dbReference type="ChEBI" id="CHEBI:30616"/>
    </ligand>
</feature>
<dbReference type="InterPro" id="IPR017441">
    <property type="entry name" value="Protein_kinase_ATP_BS"/>
</dbReference>
<accession>A0A9Q0N4D1</accession>
<dbReference type="Gene3D" id="1.10.510.10">
    <property type="entry name" value="Transferase(Phosphotransferase) domain 1"/>
    <property type="match status" value="1"/>
</dbReference>
<dbReference type="PANTHER" id="PTHR24359">
    <property type="entry name" value="SERINE/THREONINE-PROTEIN KINASE SBK1"/>
    <property type="match status" value="1"/>
</dbReference>
<feature type="compositionally biased region" description="Polar residues" evidence="4">
    <location>
        <begin position="430"/>
        <end position="439"/>
    </location>
</feature>
<dbReference type="GO" id="GO:0005524">
    <property type="term" value="F:ATP binding"/>
    <property type="evidence" value="ECO:0007669"/>
    <property type="project" value="UniProtKB-UniRule"/>
</dbReference>